<protein>
    <submittedName>
        <fullName evidence="1">Uncharacterized protein</fullName>
    </submittedName>
</protein>
<dbReference type="Proteomes" id="UP001367508">
    <property type="component" value="Unassembled WGS sequence"/>
</dbReference>
<gene>
    <name evidence="1" type="ORF">VNO77_02145</name>
</gene>
<dbReference type="AlphaFoldDB" id="A0AAN9MSP0"/>
<reference evidence="1 2" key="1">
    <citation type="submission" date="2024-01" db="EMBL/GenBank/DDBJ databases">
        <title>The genomes of 5 underutilized Papilionoideae crops provide insights into root nodulation and disease resistanc.</title>
        <authorList>
            <person name="Jiang F."/>
        </authorList>
    </citation>
    <scope>NUCLEOTIDE SEQUENCE [LARGE SCALE GENOMIC DNA]</scope>
    <source>
        <strain evidence="1">LVBAO_FW01</strain>
        <tissue evidence="1">Leaves</tissue>
    </source>
</reference>
<proteinExistence type="predicted"/>
<evidence type="ECO:0000313" key="2">
    <source>
        <dbReference type="Proteomes" id="UP001367508"/>
    </source>
</evidence>
<evidence type="ECO:0000313" key="1">
    <source>
        <dbReference type="EMBL" id="KAK7360164.1"/>
    </source>
</evidence>
<comment type="caution">
    <text evidence="1">The sequence shown here is derived from an EMBL/GenBank/DDBJ whole genome shotgun (WGS) entry which is preliminary data.</text>
</comment>
<name>A0AAN9MSP0_CANGL</name>
<keyword evidence="2" id="KW-1185">Reference proteome</keyword>
<dbReference type="EMBL" id="JAYMYQ010000001">
    <property type="protein sequence ID" value="KAK7360164.1"/>
    <property type="molecule type" value="Genomic_DNA"/>
</dbReference>
<organism evidence="1 2">
    <name type="scientific">Canavalia gladiata</name>
    <name type="common">Sword bean</name>
    <name type="synonym">Dolichos gladiatus</name>
    <dbReference type="NCBI Taxonomy" id="3824"/>
    <lineage>
        <taxon>Eukaryota</taxon>
        <taxon>Viridiplantae</taxon>
        <taxon>Streptophyta</taxon>
        <taxon>Embryophyta</taxon>
        <taxon>Tracheophyta</taxon>
        <taxon>Spermatophyta</taxon>
        <taxon>Magnoliopsida</taxon>
        <taxon>eudicotyledons</taxon>
        <taxon>Gunneridae</taxon>
        <taxon>Pentapetalae</taxon>
        <taxon>rosids</taxon>
        <taxon>fabids</taxon>
        <taxon>Fabales</taxon>
        <taxon>Fabaceae</taxon>
        <taxon>Papilionoideae</taxon>
        <taxon>50 kb inversion clade</taxon>
        <taxon>NPAAA clade</taxon>
        <taxon>indigoferoid/millettioid clade</taxon>
        <taxon>Phaseoleae</taxon>
        <taxon>Canavalia</taxon>
    </lineage>
</organism>
<accession>A0AAN9MSP0</accession>
<sequence length="116" mass="12998">MRRTLLAQRNDLADVAHYTKLAGRGPFGILRARLGMSPCYSLAAYLLLIEIPISNLMAFSKSGRALLYPRPPLGKVPDSILIKRLIMHPDDHVFMKAALFAPRLDHSRICRVGFIV</sequence>